<protein>
    <submittedName>
        <fullName evidence="1">Uncharacterized protein</fullName>
    </submittedName>
</protein>
<reference evidence="1" key="1">
    <citation type="journal article" date="2020" name="Nature">
        <title>Giant virus diversity and host interactions through global metagenomics.</title>
        <authorList>
            <person name="Schulz F."/>
            <person name="Roux S."/>
            <person name="Paez-Espino D."/>
            <person name="Jungbluth S."/>
            <person name="Walsh D.A."/>
            <person name="Denef V.J."/>
            <person name="McMahon K.D."/>
            <person name="Konstantinidis K.T."/>
            <person name="Eloe-Fadrosh E.A."/>
            <person name="Kyrpides N.C."/>
            <person name="Woyke T."/>
        </authorList>
    </citation>
    <scope>NUCLEOTIDE SEQUENCE</scope>
    <source>
        <strain evidence="1">GVMAG-M-3300025626-8</strain>
    </source>
</reference>
<name>A0A6C0IY25_9ZZZZ</name>
<organism evidence="1">
    <name type="scientific">viral metagenome</name>
    <dbReference type="NCBI Taxonomy" id="1070528"/>
    <lineage>
        <taxon>unclassified sequences</taxon>
        <taxon>metagenomes</taxon>
        <taxon>organismal metagenomes</taxon>
    </lineage>
</organism>
<proteinExistence type="predicted"/>
<accession>A0A6C0IY25</accession>
<evidence type="ECO:0000313" key="1">
    <source>
        <dbReference type="EMBL" id="QHT97962.1"/>
    </source>
</evidence>
<dbReference type="AlphaFoldDB" id="A0A6C0IY25"/>
<dbReference type="EMBL" id="MN740286">
    <property type="protein sequence ID" value="QHT97962.1"/>
    <property type="molecule type" value="Genomic_DNA"/>
</dbReference>
<sequence>MTIQRYKWMSLKDTLSYEDEAKKLRVSEVARSNRGFMRAYERASGDPSVMSTMLVPGVNRTTFWDKRRDEFVARHMAQYRKPGGKTRRRWLALGMWAYKPPGRAPQ</sequence>